<evidence type="ECO:0000256" key="2">
    <source>
        <dbReference type="ARBA" id="ARBA00011059"/>
    </source>
</evidence>
<keyword evidence="4 7" id="KW-0853">WD repeat</keyword>
<dbReference type="PROSITE" id="PS50082">
    <property type="entry name" value="WD_REPEATS_2"/>
    <property type="match status" value="1"/>
</dbReference>
<reference evidence="10" key="1">
    <citation type="journal article" date="2021" name="Mol. Ecol. Resour.">
        <title>Apolygus lucorum genome provides insights into omnivorousness and mesophyll feeding.</title>
        <authorList>
            <person name="Liu Y."/>
            <person name="Liu H."/>
            <person name="Wang H."/>
            <person name="Huang T."/>
            <person name="Liu B."/>
            <person name="Yang B."/>
            <person name="Yin L."/>
            <person name="Li B."/>
            <person name="Zhang Y."/>
            <person name="Zhang S."/>
            <person name="Jiang F."/>
            <person name="Zhang X."/>
            <person name="Ren Y."/>
            <person name="Wang B."/>
            <person name="Wang S."/>
            <person name="Lu Y."/>
            <person name="Wu K."/>
            <person name="Fan W."/>
            <person name="Wang G."/>
        </authorList>
    </citation>
    <scope>NUCLEOTIDE SEQUENCE</scope>
    <source>
        <strain evidence="10">12Hb</strain>
    </source>
</reference>
<proteinExistence type="inferred from homology"/>
<feature type="repeat" description="WD" evidence="7">
    <location>
        <begin position="431"/>
        <end position="478"/>
    </location>
</feature>
<evidence type="ECO:0000256" key="7">
    <source>
        <dbReference type="PROSITE-ProRule" id="PRU00221"/>
    </source>
</evidence>
<feature type="coiled-coil region" evidence="8">
    <location>
        <begin position="2281"/>
        <end position="2329"/>
    </location>
</feature>
<evidence type="ECO:0000313" key="11">
    <source>
        <dbReference type="Proteomes" id="UP000466442"/>
    </source>
</evidence>
<dbReference type="InterPro" id="IPR036322">
    <property type="entry name" value="WD40_repeat_dom_sf"/>
</dbReference>
<feature type="coiled-coil region" evidence="8">
    <location>
        <begin position="3972"/>
        <end position="4027"/>
    </location>
</feature>
<dbReference type="PANTHER" id="PTHR12442">
    <property type="entry name" value="DYNEIN INTERMEDIATE CHAIN"/>
    <property type="match status" value="1"/>
</dbReference>
<protein>
    <submittedName>
        <fullName evidence="10">Uncharacterized protein</fullName>
    </submittedName>
</protein>
<dbReference type="EMBL" id="WIXP02000009">
    <property type="protein sequence ID" value="KAF6204705.1"/>
    <property type="molecule type" value="Genomic_DNA"/>
</dbReference>
<evidence type="ECO:0000256" key="3">
    <source>
        <dbReference type="ARBA" id="ARBA00022490"/>
    </source>
</evidence>
<dbReference type="OrthoDB" id="4189at2759"/>
<keyword evidence="3" id="KW-0963">Cytoplasm</keyword>
<feature type="compositionally biased region" description="Basic and acidic residues" evidence="9">
    <location>
        <begin position="1244"/>
        <end position="1256"/>
    </location>
</feature>
<feature type="coiled-coil region" evidence="8">
    <location>
        <begin position="3379"/>
        <end position="3425"/>
    </location>
</feature>
<evidence type="ECO:0000256" key="1">
    <source>
        <dbReference type="ARBA" id="ARBA00004245"/>
    </source>
</evidence>
<dbReference type="InterPro" id="IPR025956">
    <property type="entry name" value="DYNC1I1/DYNC1I2"/>
</dbReference>
<keyword evidence="6" id="KW-0206">Cytoskeleton</keyword>
<keyword evidence="5" id="KW-0677">Repeat</keyword>
<dbReference type="GO" id="GO:0045503">
    <property type="term" value="F:dynein light chain binding"/>
    <property type="evidence" value="ECO:0007669"/>
    <property type="project" value="TreeGrafter"/>
</dbReference>
<feature type="coiled-coil region" evidence="8">
    <location>
        <begin position="2938"/>
        <end position="2972"/>
    </location>
</feature>
<keyword evidence="8" id="KW-0175">Coiled coil</keyword>
<feature type="coiled-coil region" evidence="8">
    <location>
        <begin position="2698"/>
        <end position="2725"/>
    </location>
</feature>
<feature type="coiled-coil region" evidence="8">
    <location>
        <begin position="2183"/>
        <end position="2217"/>
    </location>
</feature>
<dbReference type="GO" id="GO:0005868">
    <property type="term" value="C:cytoplasmic dynein complex"/>
    <property type="evidence" value="ECO:0007669"/>
    <property type="project" value="InterPro"/>
</dbReference>
<feature type="region of interest" description="Disordered" evidence="9">
    <location>
        <begin position="2644"/>
        <end position="2672"/>
    </location>
</feature>
<dbReference type="SMART" id="SM00320">
    <property type="entry name" value="WD40"/>
    <property type="match status" value="5"/>
</dbReference>
<feature type="coiled-coil region" evidence="8">
    <location>
        <begin position="4489"/>
        <end position="4516"/>
    </location>
</feature>
<evidence type="ECO:0000256" key="9">
    <source>
        <dbReference type="SAM" id="MobiDB-lite"/>
    </source>
</evidence>
<dbReference type="GO" id="GO:0045504">
    <property type="term" value="F:dynein heavy chain binding"/>
    <property type="evidence" value="ECO:0007669"/>
    <property type="project" value="TreeGrafter"/>
</dbReference>
<sequence length="4589" mass="516474">MLSSLGIAPVSDVLSSLSSVPSVTTPETGSATATPDASLQPASQANAGKKKSPQLMVVSVQSTSIPPKETVVYTKQTQTTQASTERDAQAFGYYDEYNLNPGLEWEDEFTAEDEESSLPPMVDGFQSKLPPGILPHGLPKVKDMEPAITSVETEQQQKKEVKQIRELSDDEKMMIVLSEDFQRTMDRTGRIMERALAESTDIYTDYTGISGADDLNDDKAGGKVSLSRWFFDERWSRTRCVTSLDWSPQYPELLLASYHTSADSAHDPDGVCLVWNTKFKKTSPEYVFHCQSTVLSATFARFHPNLILGGTYSGQVVLWDNRVQKRTPIQRTPLSATAHTHPVYCMEVVGTPNAHNLISVSTDGRLCSWSLDMLSQPQETLELQHRQSKAIAVTSLDFPYNDVNNFVLGSEEGAVYSACRHGTKAGVTDTYDGHQGPITGINTHKVQGPVDYSHLFLTSSFDWTIKLWNMKENKAVYSFEDNGDYVYDVGWSPVHPSVFAAVDGSGRLDLWDLNTDTEVPVATATVDQPAALNRLAWSASGNHIAAGDDHGRINLYDIPEHLSVPRADEWNKLLVTLQELKNNQADDELDKMSLGSGPSSLTSFVSRGFKFLRMAENTPPSILRERLRKTKEINDYLENELTELCEFTMHEKQQLLVEKGCSELGEKVRQLQEELGNLTVTVQGRDGLLNGVKSRIQEQRKRFSRLKNSSNDAAISPTILADEVLSAFDDLSKFIENDFADEDRSGSFSRDVEVLNITGEEVQNELTKLRQILDTSLQEGARRLSDSLMIQEKLKSRTSLFGSRAISVQTDFEVPTPAASDESNLLDLSRAINDNLEVERADNLFFVSKVEELERQLLEIGERCRVLSSANEDLENLLTFKEEEIKKLNGRLNTSCSCRRTTGLDVDYEEETLSCPIQPEIESYLVNSSVINQSILPTIPEARESSFEGSFDENNFPDLTSRGGVDPSTQGEGDGALIEKYRAEVADLQKCRTLLSDELEYCLAEIDARDEQITLLQSTLPVAQNLCAGIAASSDLFKQCNEEIESLEMLIDELEGNASNEVNAEVTGRLVNVLNAIQKGIETFGAISMYPSSDSRVESSFSNMSSATISNMSSYPQQFCSILLESSVNVNDSVLSSPNVGFKKTDEILKDARNLRHSVETIISDFTREFFNVVCKLGRVEAVILAFCNMNSRNPDMKKPLKPLMSYRNVLIEDIGEKARLILDLHKSRSDKHQNPSQGVSAKSSDESLVKSEGHGSEITNTNSSVYLSAVDGDEANLHFMCQSAIKTEVCPDEMLSTTSGAFDSPEENSRCVDEVSEGVTSGQEPCTDTSDLIQIMETTLSAFWKTVNDFNDLLDDIDTPTHERVKLPKGEPLTLNKVQSYANRVKEVFSVVLCEPSIRASSNGVNYDPDCTKLMSLDVTSLSEDACRRKPLRTSTLAPVDQNILGHVQEDKENSFHDKVTLNKAVENWEKLIHDSNKRIAELVQSKNNIEVKLSEKIADNNNLAKQLDEVQSEVKMQQEDLKEKTGLIETFKTLITNKDTELENIISKIKIVEHEASQLRVELNDTKESWSQQITDFKDQHLVLSENIDSFRAEIDNLRKEKQHLEDELKSASGTIEELKTDLLNKEQTSLDAAEELLSKKELQKNLDDVTEKLLKAEMKVSDLEKEMSSFQVVEERLAVELAEKEKLEKNLENVSEQLSQAENQVRELEMKTKTLEETRENWNRLISSSSAEIDQLKTSLKSVEFQLAKGLTEKMELEKNHQEAESKLSEREKRVSDLETELAVVNETLLEKLKSIRDFETKDKEDTQKEYLSRIAELTTALDETKSAWEEAIKSTSAEIDQLTTSRQIAEERLSKELAEKEEQLSAAERKVVTLEREIGSLNENLVNEVELRTSLQMAEDRLAQVLSEKEELVKNLREVGEHLLEAEKNEQEIGLSNDQVLSSLHIVEEQLAKELDKNEELRKNLEDVTNRLIEAENQATKLEKSVLDHVNRIHDAEMARDECLEKIMRLEQSLEDTRSSWNLLIVSSTAEIDQLKTSLKTVEVQIAKELAEKNELQNNLENAELNLSTCEKKVSDLEIENAALNDTILEKISFIRDLEARDVAQNEQLGRIVELEGVVKNLSAELDETKIAWNESVQMSSAEIDQLKAFLKAVEEQLVNEVAGKEILENISEGVGSQLSVAMKTVSDLERELSDASQALAEKEECSRRLEAKLVEYDECLSLNNDLSLSLHSTRKNWISLIESSKSEINRLTVLCRSLSYELSTETLKSKTLSRVLENVSKDKAFAEETISEKERHLDLLNTTIREKEDEILQLNSKYASLANNFQTLMMNCKESFRKHDQLLSRIEMELAATLLEKDNLSNLLEEALCNLEGLKQRLIEKEDLFNSVLKERDDSFKNKLVELENLEGVVSDLTMQLTVAQVSRKNLILEAKRRIDELNTSKKREEVRVMFEIVERNEVKTKLETAMAQMEELCEGFQMNEDLIRDTKDSLLQLKYSLNDDDPLNQTKNVGDSDTRDARSELMELIHHIKGKIDKMREEARSLPNEIIKEKATNSRLSYELPNDTPVKASQQNQSVASRCSFGTDDEYEVTNYANVHWEKSVLVSDLVPMERTMVGDHFDPLSMTINPELAHTPRKIVGEDDSSDESEFSTPVATKISSGSRLNNSNHQIRTNEKTPVDRNNISTNVTKNLAYMAAIEENGELKEKMVNYEKELLSLQVKAEESTSLHNQLTQRLVAIQNLVNDVMKVFYNRVPELPMEENIVNISKDITNLTQAIIESTGKTQSCLIDSVNMIVSDESNPPTHIRDTIAVTNTKIGAIAKDCCTLKNEMLQLSELLVSELSSTGASICSNVEEKLSCLRSQIAQKNSDIEELRDANETLQSTLIASSLEKESIRDKLNDEVARNQSLKCSFEQLEGDNSSLSAANEALIKDVTDLKLKSKELAETLDALKESNESLNSEMATVKEIAANCICSSLTAKVELLEESNSSLATANATLMKDVSDSESKNKELLDKLEVLNSEMATMKEIAANCICSSLTSKVKLLEESNSSLATANAALMKDVSDSELKNKELLDKLKVLETEMTTVQETATNCRCNSLMAEVEILEENNSSLATANATLMKDVSDSESKNKELLDKLEVLNSEMATMKEIAANCICSSLTSKVKLLEESNSSLATANAALMKDVSDSELKNKELLDKLKVLETEMATVQETAANCRCNSLVAEVKILEENNSSLATAKEALMKDVSDSEFKNKELLDKLEVLKTEMAKAQETTANCSCNSLKAEVKLLEENNSSLATAKQALMKDVSDSEFKNKELLDKLKVLETEMATVQETAANCRCNSLMAEVKILEENNSSLATAKQALMKDVSDSEFKNKELLDKLEVLKTEMAKAQETTANCSCNSLKAEVKLLEENNSSLATAKQALMKDVSDSEFKNKELFDELEKLKTLYGILSSDMAKSKETILELNEKVRANEFQLSASENSKLLVNGECLQCKQRASELESIRRTVVSVIASTIGKPIDLSCSQNDVIEKLNYSKGVLSRANETLRSVMELLDSEEMSGIIALECLYRLVKTSDVRDVYRCKKKIAEEIHGMEPEIRVDELVQLSLLDLESKLVNTIMEKEQGLISDFQKEYENKLASKSHQLSQYESREKCLNEMIEDLTKENEKLEKALSMKSQNLRDNTANTKCKEASIVSLDQSIINQEENKLLAEEMKSLNTQILTLNNSAAESTKKFKLWVSDLEKLLTNFSDSLSFEGNIPSSLQLEIKDVGFPNQLVAVLHGMYSNLSDMRKLYVSVSEKLKDAESAGEMLTTRIREVEDDHAMCKESELKLEELQTELSSKDASLIKLKADHANLETKLCDLEKSLLSKDDEIVASLAAEKTRLELEVQQSHKYIDNLKSTQNGLSTKIQCLNMQLKTFSSQVASIKSDFQAYREETIADNVKTGSYFQNLRKQIFGLVEGEKKKAEAFEKESNHLRGQISSLNEENAKLVNAKRNLELSLANESAEKQQLSERLDKAGNAPVMGHDDKSCPYKEKVQEYKKELWVIRQKSDDEQKKFDVMKKNIEEDLAYKSNIIKKLEERNEANISQLNLRLATATTTYNQVCKKLEEAEERISFLRDMNSQDKKRLEKDIDNRNREITKLQSVKTFVEGLGIDCDKLEEALPEMKKKLSEFENLQTTLNDLAEKNKELDEECEFMNKQIEFLETRNAEMFKKTMETEENYESLKKELAGNRELTDKNKQLQEGIDKLKESLSQYIQALEASELKLNQTLQTLSEAELKNNQLENAYKVLETNLESRNQKILHYVSEMKNYEKMLTEKTKMNQEVRLALEEERSKYEDLALQKSSKEKDLIALQSELGECHARLKELATRLEMAADLEGSLNKVLTERDEALRSYNELKDKLPIAQQMIRSKESLVESLRLSCEKLTAENKENENILKARERELEARIQVLKTEASEKGVRIVQLESLIDSSQSSCTSAPLESYKAKISSLENEVESLKKELSRNLVLASPRHVKVDATSLSSQPDMISRAEHERVIHKLEKKALVLKRLCQQRREKMSHYENLLAQNNINVPNISTDRSH</sequence>
<comment type="caution">
    <text evidence="10">The sequence shown here is derived from an EMBL/GenBank/DDBJ whole genome shotgun (WGS) entry which is preliminary data.</text>
</comment>
<name>A0A8S9XAX9_APOLU</name>
<feature type="compositionally biased region" description="Polar residues" evidence="9">
    <location>
        <begin position="2654"/>
        <end position="2672"/>
    </location>
</feature>
<evidence type="ECO:0000256" key="5">
    <source>
        <dbReference type="ARBA" id="ARBA00022737"/>
    </source>
</evidence>
<feature type="coiled-coil region" evidence="8">
    <location>
        <begin position="1037"/>
        <end position="1064"/>
    </location>
</feature>
<evidence type="ECO:0000256" key="4">
    <source>
        <dbReference type="ARBA" id="ARBA00022574"/>
    </source>
</evidence>
<feature type="region of interest" description="Disordered" evidence="9">
    <location>
        <begin position="947"/>
        <end position="973"/>
    </location>
</feature>
<feature type="coiled-coil region" evidence="8">
    <location>
        <begin position="3189"/>
        <end position="3338"/>
    </location>
</feature>
<feature type="coiled-coil region" evidence="8">
    <location>
        <begin position="2854"/>
        <end position="2888"/>
    </location>
</feature>
<comment type="similarity">
    <text evidence="2">Belongs to the dynein intermediate chain family.</text>
</comment>
<feature type="coiled-coil region" evidence="8">
    <location>
        <begin position="4068"/>
        <end position="4364"/>
    </location>
</feature>
<feature type="region of interest" description="Disordered" evidence="9">
    <location>
        <begin position="1227"/>
        <end position="1257"/>
    </location>
</feature>
<dbReference type="SUPFAM" id="SSF50978">
    <property type="entry name" value="WD40 repeat-like"/>
    <property type="match status" value="1"/>
</dbReference>
<feature type="region of interest" description="Disordered" evidence="9">
    <location>
        <begin position="16"/>
        <end position="53"/>
    </location>
</feature>
<gene>
    <name evidence="10" type="ORF">GE061_018866</name>
</gene>
<feature type="coiled-coil region" evidence="8">
    <location>
        <begin position="3006"/>
        <end position="3033"/>
    </location>
</feature>
<dbReference type="InterPro" id="IPR001680">
    <property type="entry name" value="WD40_rpt"/>
</dbReference>
<evidence type="ECO:0000256" key="8">
    <source>
        <dbReference type="SAM" id="Coils"/>
    </source>
</evidence>
<feature type="coiled-coil region" evidence="8">
    <location>
        <begin position="3067"/>
        <end position="3155"/>
    </location>
</feature>
<feature type="coiled-coil region" evidence="8">
    <location>
        <begin position="3636"/>
        <end position="3684"/>
    </location>
</feature>
<evidence type="ECO:0000256" key="6">
    <source>
        <dbReference type="ARBA" id="ARBA00023212"/>
    </source>
</evidence>
<keyword evidence="11" id="KW-1185">Reference proteome</keyword>
<accession>A0A8S9XAX9</accession>
<dbReference type="FunFam" id="2.130.10.10:FF:000781">
    <property type="entry name" value="Cytoplasmic dynein intermediate chain"/>
    <property type="match status" value="1"/>
</dbReference>
<dbReference type="InterPro" id="IPR015943">
    <property type="entry name" value="WD40/YVTN_repeat-like_dom_sf"/>
</dbReference>
<comment type="subcellular location">
    <subcellularLocation>
        <location evidence="1">Cytoplasm</location>
        <location evidence="1">Cytoskeleton</location>
    </subcellularLocation>
</comment>
<dbReference type="GO" id="GO:0010970">
    <property type="term" value="P:transport along microtubule"/>
    <property type="evidence" value="ECO:0007669"/>
    <property type="project" value="TreeGrafter"/>
</dbReference>
<dbReference type="Proteomes" id="UP000466442">
    <property type="component" value="Linkage Group LG9"/>
</dbReference>
<dbReference type="Gene3D" id="2.130.10.10">
    <property type="entry name" value="YVTN repeat-like/Quinoprotein amine dehydrogenase"/>
    <property type="match status" value="2"/>
</dbReference>
<dbReference type="Pfam" id="PF00400">
    <property type="entry name" value="WD40"/>
    <property type="match status" value="1"/>
</dbReference>
<dbReference type="Pfam" id="PF11540">
    <property type="entry name" value="Dynein_IC2"/>
    <property type="match status" value="1"/>
</dbReference>
<dbReference type="InterPro" id="IPR050687">
    <property type="entry name" value="Dynein_IC"/>
</dbReference>
<feature type="coiled-coil region" evidence="8">
    <location>
        <begin position="864"/>
        <end position="891"/>
    </location>
</feature>
<feature type="coiled-coil region" evidence="8">
    <location>
        <begin position="3806"/>
        <end position="3857"/>
    </location>
</feature>
<dbReference type="PANTHER" id="PTHR12442:SF22">
    <property type="entry name" value="CYTOPLASMIC DYNEIN 1 INTERMEDIATE CHAIN-RELATED"/>
    <property type="match status" value="1"/>
</dbReference>
<feature type="coiled-coil region" evidence="8">
    <location>
        <begin position="1495"/>
        <end position="2091"/>
    </location>
</feature>
<evidence type="ECO:0000313" key="10">
    <source>
        <dbReference type="EMBL" id="KAF6204705.1"/>
    </source>
</evidence>
<organism evidence="10 11">
    <name type="scientific">Apolygus lucorum</name>
    <name type="common">Small green plant bug</name>
    <name type="synonym">Lygocoris lucorum</name>
    <dbReference type="NCBI Taxonomy" id="248454"/>
    <lineage>
        <taxon>Eukaryota</taxon>
        <taxon>Metazoa</taxon>
        <taxon>Ecdysozoa</taxon>
        <taxon>Arthropoda</taxon>
        <taxon>Hexapoda</taxon>
        <taxon>Insecta</taxon>
        <taxon>Pterygota</taxon>
        <taxon>Neoptera</taxon>
        <taxon>Paraneoptera</taxon>
        <taxon>Hemiptera</taxon>
        <taxon>Heteroptera</taxon>
        <taxon>Panheteroptera</taxon>
        <taxon>Cimicomorpha</taxon>
        <taxon>Miridae</taxon>
        <taxon>Mirini</taxon>
        <taxon>Apolygus</taxon>
    </lineage>
</organism>
<feature type="compositionally biased region" description="Polar residues" evidence="9">
    <location>
        <begin position="24"/>
        <end position="46"/>
    </location>
</feature>
<feature type="coiled-coil region" evidence="8">
    <location>
        <begin position="4389"/>
        <end position="4462"/>
    </location>
</feature>
<feature type="coiled-coil region" evidence="8">
    <location>
        <begin position="2362"/>
        <end position="2389"/>
    </location>
</feature>